<name>A0A5E4EP00_PRUDU</name>
<dbReference type="AlphaFoldDB" id="A0A5E4EP00"/>
<accession>A0A5E4EP00</accession>
<dbReference type="InParanoid" id="A0A5E4EP00"/>
<dbReference type="Proteomes" id="UP000327085">
    <property type="component" value="Chromosome 6"/>
</dbReference>
<organism evidence="1 2">
    <name type="scientific">Prunus dulcis</name>
    <name type="common">Almond</name>
    <name type="synonym">Amygdalus dulcis</name>
    <dbReference type="NCBI Taxonomy" id="3755"/>
    <lineage>
        <taxon>Eukaryota</taxon>
        <taxon>Viridiplantae</taxon>
        <taxon>Streptophyta</taxon>
        <taxon>Embryophyta</taxon>
        <taxon>Tracheophyta</taxon>
        <taxon>Spermatophyta</taxon>
        <taxon>Magnoliopsida</taxon>
        <taxon>eudicotyledons</taxon>
        <taxon>Gunneridae</taxon>
        <taxon>Pentapetalae</taxon>
        <taxon>rosids</taxon>
        <taxon>fabids</taxon>
        <taxon>Rosales</taxon>
        <taxon>Rosaceae</taxon>
        <taxon>Amygdaloideae</taxon>
        <taxon>Amygdaleae</taxon>
        <taxon>Prunus</taxon>
    </lineage>
</organism>
<reference evidence="2" key="1">
    <citation type="journal article" date="2020" name="Plant J.">
        <title>Transposons played a major role in the diversification between the closely related almond and peach genomes: results from the almond genome sequence.</title>
        <authorList>
            <person name="Alioto T."/>
            <person name="Alexiou K.G."/>
            <person name="Bardil A."/>
            <person name="Barteri F."/>
            <person name="Castanera R."/>
            <person name="Cruz F."/>
            <person name="Dhingra A."/>
            <person name="Duval H."/>
            <person name="Fernandez I Marti A."/>
            <person name="Frias L."/>
            <person name="Galan B."/>
            <person name="Garcia J.L."/>
            <person name="Howad W."/>
            <person name="Gomez-Garrido J."/>
            <person name="Gut M."/>
            <person name="Julca I."/>
            <person name="Morata J."/>
            <person name="Puigdomenech P."/>
            <person name="Ribeca P."/>
            <person name="Rubio Cabetas M.J."/>
            <person name="Vlasova A."/>
            <person name="Wirthensohn M."/>
            <person name="Garcia-Mas J."/>
            <person name="Gabaldon T."/>
            <person name="Casacuberta J.M."/>
            <person name="Arus P."/>
        </authorList>
    </citation>
    <scope>NUCLEOTIDE SEQUENCE [LARGE SCALE GENOMIC DNA]</scope>
    <source>
        <strain evidence="2">cv. Texas</strain>
    </source>
</reference>
<protein>
    <submittedName>
        <fullName evidence="1">Uncharacterized protein</fullName>
    </submittedName>
</protein>
<gene>
    <name evidence="1" type="ORF">ALMOND_2B031571</name>
</gene>
<sequence length="116" mass="12557">MARHGDVLKHRGAEGDTKLACCKVMCPNMCVSKSKGCRRPDKACMLQGNVARNRGAEGTKLACHKVMWRGTGVPKTKGMPNAKGCRGRYKACMLQGNVARHVSAECDTKLACCKTM</sequence>
<evidence type="ECO:0000313" key="2">
    <source>
        <dbReference type="Proteomes" id="UP000327085"/>
    </source>
</evidence>
<proteinExistence type="predicted"/>
<dbReference type="Gramene" id="VVA17394">
    <property type="protein sequence ID" value="VVA17394"/>
    <property type="gene ID" value="Prudul26B031571"/>
</dbReference>
<evidence type="ECO:0000313" key="1">
    <source>
        <dbReference type="EMBL" id="VVA17394.1"/>
    </source>
</evidence>
<dbReference type="EMBL" id="CABIKO010000024">
    <property type="protein sequence ID" value="VVA17394.1"/>
    <property type="molecule type" value="Genomic_DNA"/>
</dbReference>